<dbReference type="AlphaFoldDB" id="X1BHE8"/>
<dbReference type="EMBL" id="BART01001598">
    <property type="protein sequence ID" value="GAG71451.1"/>
    <property type="molecule type" value="Genomic_DNA"/>
</dbReference>
<accession>X1BHE8</accession>
<feature type="non-terminal residue" evidence="1">
    <location>
        <position position="1"/>
    </location>
</feature>
<gene>
    <name evidence="1" type="ORF">S01H4_05492</name>
</gene>
<name>X1BHE8_9ZZZZ</name>
<reference evidence="1" key="1">
    <citation type="journal article" date="2014" name="Front. Microbiol.">
        <title>High frequency of phylogenetically diverse reductive dehalogenase-homologous genes in deep subseafloor sedimentary metagenomes.</title>
        <authorList>
            <person name="Kawai M."/>
            <person name="Futagami T."/>
            <person name="Toyoda A."/>
            <person name="Takaki Y."/>
            <person name="Nishi S."/>
            <person name="Hori S."/>
            <person name="Arai W."/>
            <person name="Tsubouchi T."/>
            <person name="Morono Y."/>
            <person name="Uchiyama I."/>
            <person name="Ito T."/>
            <person name="Fujiyama A."/>
            <person name="Inagaki F."/>
            <person name="Takami H."/>
        </authorList>
    </citation>
    <scope>NUCLEOTIDE SEQUENCE</scope>
    <source>
        <strain evidence="1">Expedition CK06-06</strain>
    </source>
</reference>
<proteinExistence type="predicted"/>
<evidence type="ECO:0008006" key="2">
    <source>
        <dbReference type="Google" id="ProtNLM"/>
    </source>
</evidence>
<organism evidence="1">
    <name type="scientific">marine sediment metagenome</name>
    <dbReference type="NCBI Taxonomy" id="412755"/>
    <lineage>
        <taxon>unclassified sequences</taxon>
        <taxon>metagenomes</taxon>
        <taxon>ecological metagenomes</taxon>
    </lineage>
</organism>
<protein>
    <recommendedName>
        <fullName evidence="2">TonB-dependent receptor-like beta-barrel domain-containing protein</fullName>
    </recommendedName>
</protein>
<comment type="caution">
    <text evidence="1">The sequence shown here is derived from an EMBL/GenBank/DDBJ whole genome shotgun (WGS) entry which is preliminary data.</text>
</comment>
<sequence>NMAYHVNPAAWTEIDAIWQDLNGDTRVTNDELFGYDWDAEKIVPPTPDTFLWYGGFNPDDPTAITMRNKVDPDHHSPMLDEVTLSYEKELFTDFAARFELLYKRTTDGIWNKDMMLDGTLETKANYYPAGNAESVNMPYYGRNEYFPYELRSNYKDRYDRYQAFQLVLLKRLSNGWMLDASLTLASWRVYYKDEYTNPNNVEYYDTGVNSWMNSPWQFKVPGLYPGKTEDQRHPKSTIVGKITVG</sequence>
<evidence type="ECO:0000313" key="1">
    <source>
        <dbReference type="EMBL" id="GAG71451.1"/>
    </source>
</evidence>